<name>A0A3M8DPV6_9BACL</name>
<dbReference type="EMBL" id="RHHU01000002">
    <property type="protein sequence ID" value="RNB90158.1"/>
    <property type="molecule type" value="Genomic_DNA"/>
</dbReference>
<dbReference type="Pfam" id="PF11367">
    <property type="entry name" value="Tail_completion_gp17"/>
    <property type="match status" value="1"/>
</dbReference>
<gene>
    <name evidence="1" type="ORF">EDM59_01545</name>
</gene>
<reference evidence="1 2" key="1">
    <citation type="submission" date="2018-10" db="EMBL/GenBank/DDBJ databases">
        <title>Phylogenomics of Brevibacillus.</title>
        <authorList>
            <person name="Dunlap C."/>
        </authorList>
    </citation>
    <scope>NUCLEOTIDE SEQUENCE [LARGE SCALE GENOMIC DNA]</scope>
    <source>
        <strain evidence="1 2">JCM 15774</strain>
    </source>
</reference>
<dbReference type="Gene3D" id="3.30.2000.30">
    <property type="match status" value="1"/>
</dbReference>
<dbReference type="AlphaFoldDB" id="A0A3M8DPV6"/>
<organism evidence="1 2">
    <name type="scientific">Brevibacillus nitrificans</name>
    <dbReference type="NCBI Taxonomy" id="651560"/>
    <lineage>
        <taxon>Bacteria</taxon>
        <taxon>Bacillati</taxon>
        <taxon>Bacillota</taxon>
        <taxon>Bacilli</taxon>
        <taxon>Bacillales</taxon>
        <taxon>Paenibacillaceae</taxon>
        <taxon>Brevibacillus</taxon>
    </lineage>
</organism>
<comment type="caution">
    <text evidence="1">The sequence shown here is derived from an EMBL/GenBank/DDBJ whole genome shotgun (WGS) entry which is preliminary data.</text>
</comment>
<dbReference type="InterPro" id="IPR053745">
    <property type="entry name" value="Viral_Tail_Comp_sf"/>
</dbReference>
<proteinExistence type="predicted"/>
<accession>A0A3M8DPV6</accession>
<dbReference type="InterPro" id="IPR021508">
    <property type="entry name" value="Gp17-like"/>
</dbReference>
<sequence length="120" mass="13535">MNTDMKATVRMALLENAALISLLGGERIYQLAAPKAEEFPRITFFELDNASTHFADDKAFAAGISIQVDVWSKDSTSAITEQVNITMTELGFVRTSAMDLYEQENAIYHKALRYRTHKEE</sequence>
<evidence type="ECO:0000313" key="2">
    <source>
        <dbReference type="Proteomes" id="UP000269573"/>
    </source>
</evidence>
<keyword evidence="2" id="KW-1185">Reference proteome</keyword>
<protein>
    <submittedName>
        <fullName evidence="1">DUF3168 domain-containing protein</fullName>
    </submittedName>
</protein>
<dbReference type="Proteomes" id="UP000269573">
    <property type="component" value="Unassembled WGS sequence"/>
</dbReference>
<dbReference type="RefSeq" id="WP_122922024.1">
    <property type="nucleotide sequence ID" value="NZ_RHHU01000002.1"/>
</dbReference>
<evidence type="ECO:0000313" key="1">
    <source>
        <dbReference type="EMBL" id="RNB90158.1"/>
    </source>
</evidence>